<keyword evidence="1" id="KW-0479">Metal-binding</keyword>
<dbReference type="SMART" id="SM00248">
    <property type="entry name" value="ANK"/>
    <property type="match status" value="5"/>
</dbReference>
<dbReference type="InterPro" id="IPR000306">
    <property type="entry name" value="Znf_FYVE"/>
</dbReference>
<feature type="compositionally biased region" description="Basic and acidic residues" evidence="6">
    <location>
        <begin position="1"/>
        <end position="10"/>
    </location>
</feature>
<evidence type="ECO:0000313" key="9">
    <source>
        <dbReference type="EMBL" id="CDR49285.1"/>
    </source>
</evidence>
<evidence type="ECO:0000256" key="2">
    <source>
        <dbReference type="ARBA" id="ARBA00022771"/>
    </source>
</evidence>
<dbReference type="InterPro" id="IPR017455">
    <property type="entry name" value="Znf_FYVE-rel"/>
</dbReference>
<organism evidence="9">
    <name type="scientific">Rhodotorula toruloides</name>
    <name type="common">Yeast</name>
    <name type="synonym">Rhodosporidium toruloides</name>
    <dbReference type="NCBI Taxonomy" id="5286"/>
    <lineage>
        <taxon>Eukaryota</taxon>
        <taxon>Fungi</taxon>
        <taxon>Dikarya</taxon>
        <taxon>Basidiomycota</taxon>
        <taxon>Pucciniomycotina</taxon>
        <taxon>Microbotryomycetes</taxon>
        <taxon>Sporidiobolales</taxon>
        <taxon>Sporidiobolaceae</taxon>
        <taxon>Rhodotorula</taxon>
    </lineage>
</organism>
<feature type="repeat" description="ANK" evidence="4">
    <location>
        <begin position="304"/>
        <end position="336"/>
    </location>
</feature>
<dbReference type="EMBL" id="LK052960">
    <property type="protein sequence ID" value="CDR49285.1"/>
    <property type="molecule type" value="Genomic_DNA"/>
</dbReference>
<reference evidence="9" key="1">
    <citation type="journal article" date="2014" name="Genome Announc.">
        <title>Draft genome sequence of Rhodosporidium toruloides CECT1137, an oleaginous yeast of biotechnological interest.</title>
        <authorList>
            <person name="Morin N."/>
            <person name="Calcas X."/>
            <person name="Devillers H."/>
            <person name="Durrens P."/>
            <person name="Sherman D.J."/>
            <person name="Nicaud J.-M."/>
            <person name="Neuveglise C."/>
        </authorList>
    </citation>
    <scope>NUCLEOTIDE SEQUENCE</scope>
    <source>
        <strain evidence="9">CECT1137</strain>
    </source>
</reference>
<dbReference type="Gene3D" id="3.30.40.10">
    <property type="entry name" value="Zinc/RING finger domain, C3HC4 (zinc finger)"/>
    <property type="match status" value="2"/>
</dbReference>
<evidence type="ECO:0000256" key="5">
    <source>
        <dbReference type="PROSITE-ProRule" id="PRU00175"/>
    </source>
</evidence>
<dbReference type="PRINTS" id="PR01415">
    <property type="entry name" value="ANKYRIN"/>
</dbReference>
<dbReference type="InterPro" id="IPR036770">
    <property type="entry name" value="Ankyrin_rpt-contain_sf"/>
</dbReference>
<dbReference type="InterPro" id="IPR002110">
    <property type="entry name" value="Ankyrin_rpt"/>
</dbReference>
<dbReference type="PROSITE" id="PS50088">
    <property type="entry name" value="ANK_REPEAT"/>
    <property type="match status" value="4"/>
</dbReference>
<dbReference type="SUPFAM" id="SSF57850">
    <property type="entry name" value="RING/U-box"/>
    <property type="match status" value="1"/>
</dbReference>
<feature type="compositionally biased region" description="Low complexity" evidence="6">
    <location>
        <begin position="83"/>
        <end position="94"/>
    </location>
</feature>
<proteinExistence type="predicted"/>
<dbReference type="SUPFAM" id="SSF57903">
    <property type="entry name" value="FYVE/PHD zinc finger"/>
    <property type="match status" value="1"/>
</dbReference>
<feature type="region of interest" description="Disordered" evidence="6">
    <location>
        <begin position="487"/>
        <end position="556"/>
    </location>
</feature>
<gene>
    <name evidence="9" type="ORF">RHTO0S_25e00452g</name>
</gene>
<dbReference type="SMART" id="SM00064">
    <property type="entry name" value="FYVE"/>
    <property type="match status" value="1"/>
</dbReference>
<dbReference type="PANTHER" id="PTHR24120:SF4">
    <property type="entry name" value="GH07239P"/>
    <property type="match status" value="1"/>
</dbReference>
<dbReference type="InterPro" id="IPR011011">
    <property type="entry name" value="Znf_FYVE_PHD"/>
</dbReference>
<feature type="region of interest" description="Disordered" evidence="6">
    <location>
        <begin position="1"/>
        <end position="187"/>
    </location>
</feature>
<dbReference type="Gene3D" id="1.25.40.20">
    <property type="entry name" value="Ankyrin repeat-containing domain"/>
    <property type="match status" value="2"/>
</dbReference>
<feature type="domain" description="RING-type" evidence="7">
    <location>
        <begin position="1028"/>
        <end position="1068"/>
    </location>
</feature>
<keyword evidence="2 5" id="KW-0863">Zinc-finger</keyword>
<evidence type="ECO:0000256" key="6">
    <source>
        <dbReference type="SAM" id="MobiDB-lite"/>
    </source>
</evidence>
<accession>A0A061BQD6</accession>
<evidence type="ECO:0000259" key="7">
    <source>
        <dbReference type="PROSITE" id="PS50089"/>
    </source>
</evidence>
<dbReference type="AlphaFoldDB" id="A0A061BQD6"/>
<feature type="repeat" description="ANK" evidence="4">
    <location>
        <begin position="237"/>
        <end position="259"/>
    </location>
</feature>
<dbReference type="Pfam" id="PF01363">
    <property type="entry name" value="FYVE"/>
    <property type="match status" value="1"/>
</dbReference>
<dbReference type="PROSITE" id="PS50178">
    <property type="entry name" value="ZF_FYVE"/>
    <property type="match status" value="1"/>
</dbReference>
<sequence length="1072" mass="115524">MLDVHEEPQKRVLRPRISDQWADKAVLAEPFSPGWDSAQGPLGSSEGERGAAQKEEHDPRGAKGIARSQDGDDAPSSAEDDSFAASPPSASRPSGLNPAAASWTPSTFTHLPPAPISMPAEAASQSPSRTRSTSASTTVEAASSVTPKGIPSPLARRADTAPSESPVERDERAHSVRTASTASSSKGYEPTVLRNLISTACQNGDLERLVSLMSRSGSEVADGSSRFTLANQTSPHIGLAPLHYAAQRGHVDVVKWLIEECGAMPELEDGDGETPLYKAAHSGHLDVCRFLISREVDVDATDSDGWTALHNASSRGWLDIARLLLEAGADVDHPSRHGYTPLMNAASKGQLPLVQYLLKQGADPLRRNTYGETAFDLAASVFEIQICSVLATAEAARLTADDSFDRPYNALELHSTVPVILHENQRLALPTLKNLSTLARGGLKWTAKALSRNDGRAAYSLPMQLGTFAGPELPCFRSEVGLPTVGEESELVLPPPREVRSGGRVRFERPSESSTPKPAESRPTTLRRASSSAASSLTAVLASSPDPASLPAPSTSTASRKQSAWIWLSNWVVDTTAPSGSPIDGWSYATSFDAPDTEWTPEPPLEVRRALEGGASLATLGGGKKWVRRRKWVRVMRRRLDVPDWGFANQPPFPRREEQHDSSAGSDDYRTRAQFLAGVTGEKEPTTVVEGNERAELRKVAARLDRAADELRRGLANDQDDERRRAAQDDLEVFLQQLALVKSQLGVEGDEEDDSDDEFVYSGRDADGDDDARSVWTTTRPASVTSGYDSTFRNDYFVQPVPASSASSASVASPQPVLTPQLAPDFRVPTNETSASIRSHVSPAFQQRPLRPAWEPDEAANDCRRCGKSFSFFNRKHHCRRCGLVVCAACSRHDDELNPYTVAIEPGAFVETELPWLSGTLQRYRTCDDCHAALSLPSGVGMTSFLSPQSFFPASPSLGSVTPSEAAASDASDLVECPVCGTGLSGIGDKVQQEAHVRHCLERGGGSIASGRYLVFTLPPGPLVGEECGVCWAEFEVGDKMARMVCLCTFHESCLSGWLARGHSCPIHAARE</sequence>
<feature type="compositionally biased region" description="Basic and acidic residues" evidence="6">
    <location>
        <begin position="654"/>
        <end position="668"/>
    </location>
</feature>
<feature type="compositionally biased region" description="Low complexity" evidence="6">
    <location>
        <begin position="122"/>
        <end position="147"/>
    </location>
</feature>
<feature type="domain" description="FYVE-type" evidence="8">
    <location>
        <begin position="857"/>
        <end position="935"/>
    </location>
</feature>
<name>A0A061BQD6_RHOTO</name>
<dbReference type="Pfam" id="PF12796">
    <property type="entry name" value="Ank_2"/>
    <property type="match status" value="1"/>
</dbReference>
<feature type="repeat" description="ANK" evidence="4">
    <location>
        <begin position="337"/>
        <end position="369"/>
    </location>
</feature>
<feature type="compositionally biased region" description="Basic and acidic residues" evidence="6">
    <location>
        <begin position="497"/>
        <end position="511"/>
    </location>
</feature>
<dbReference type="PANTHER" id="PTHR24120">
    <property type="entry name" value="GH07239P"/>
    <property type="match status" value="1"/>
</dbReference>
<dbReference type="Pfam" id="PF13857">
    <property type="entry name" value="Ank_5"/>
    <property type="match status" value="1"/>
</dbReference>
<feature type="compositionally biased region" description="Basic and acidic residues" evidence="6">
    <location>
        <begin position="46"/>
        <end position="61"/>
    </location>
</feature>
<feature type="repeat" description="ANK" evidence="4">
    <location>
        <begin position="271"/>
        <end position="303"/>
    </location>
</feature>
<feature type="region of interest" description="Disordered" evidence="6">
    <location>
        <begin position="745"/>
        <end position="766"/>
    </location>
</feature>
<protein>
    <submittedName>
        <fullName evidence="9">RHTO0S25e00452g1_1</fullName>
    </submittedName>
</protein>
<dbReference type="InterPro" id="IPR001841">
    <property type="entry name" value="Znf_RING"/>
</dbReference>
<dbReference type="SUPFAM" id="SSF48403">
    <property type="entry name" value="Ankyrin repeat"/>
    <property type="match status" value="1"/>
</dbReference>
<keyword evidence="4" id="KW-0040">ANK repeat</keyword>
<dbReference type="PROSITE" id="PS50089">
    <property type="entry name" value="ZF_RING_2"/>
    <property type="match status" value="1"/>
</dbReference>
<keyword evidence="3" id="KW-0862">Zinc</keyword>
<dbReference type="OrthoDB" id="10057496at2759"/>
<feature type="region of interest" description="Disordered" evidence="6">
    <location>
        <begin position="646"/>
        <end position="668"/>
    </location>
</feature>
<feature type="compositionally biased region" description="Acidic residues" evidence="6">
    <location>
        <begin position="748"/>
        <end position="759"/>
    </location>
</feature>
<evidence type="ECO:0000259" key="8">
    <source>
        <dbReference type="PROSITE" id="PS50178"/>
    </source>
</evidence>
<dbReference type="InterPro" id="IPR013083">
    <property type="entry name" value="Znf_RING/FYVE/PHD"/>
</dbReference>
<evidence type="ECO:0000256" key="3">
    <source>
        <dbReference type="ARBA" id="ARBA00022833"/>
    </source>
</evidence>
<evidence type="ECO:0000256" key="4">
    <source>
        <dbReference type="PROSITE-ProRule" id="PRU00023"/>
    </source>
</evidence>
<feature type="compositionally biased region" description="Low complexity" evidence="6">
    <location>
        <begin position="521"/>
        <end position="556"/>
    </location>
</feature>
<dbReference type="GO" id="GO:0008270">
    <property type="term" value="F:zinc ion binding"/>
    <property type="evidence" value="ECO:0007669"/>
    <property type="project" value="UniProtKB-KW"/>
</dbReference>
<evidence type="ECO:0000256" key="1">
    <source>
        <dbReference type="ARBA" id="ARBA00022723"/>
    </source>
</evidence>
<dbReference type="Pfam" id="PF13639">
    <property type="entry name" value="zf-RING_2"/>
    <property type="match status" value="1"/>
</dbReference>
<feature type="compositionally biased region" description="Polar residues" evidence="6">
    <location>
        <begin position="177"/>
        <end position="186"/>
    </location>
</feature>
<dbReference type="PROSITE" id="PS50297">
    <property type="entry name" value="ANK_REP_REGION"/>
    <property type="match status" value="4"/>
</dbReference>